<dbReference type="Gene3D" id="2.60.120.10">
    <property type="entry name" value="Jelly Rolls"/>
    <property type="match status" value="2"/>
</dbReference>
<dbReference type="CDD" id="cd02244">
    <property type="entry name" value="cupin_7S_vicilin-like_N"/>
    <property type="match status" value="1"/>
</dbReference>
<evidence type="ECO:0000313" key="5">
    <source>
        <dbReference type="RefSeq" id="XP_027368019.1"/>
    </source>
</evidence>
<accession>A0A8B8MLA6</accession>
<dbReference type="OrthoDB" id="1912756at2759"/>
<dbReference type="Pfam" id="PF00190">
    <property type="entry name" value="Cupin_1"/>
    <property type="match status" value="1"/>
</dbReference>
<dbReference type="AlphaFoldDB" id="A0A8B8MLA6"/>
<proteinExistence type="predicted"/>
<dbReference type="Proteomes" id="UP000694853">
    <property type="component" value="Unplaced"/>
</dbReference>
<evidence type="ECO:0000259" key="3">
    <source>
        <dbReference type="SMART" id="SM00835"/>
    </source>
</evidence>
<dbReference type="InterPro" id="IPR014710">
    <property type="entry name" value="RmlC-like_jellyroll"/>
</dbReference>
<feature type="region of interest" description="Disordered" evidence="1">
    <location>
        <begin position="78"/>
        <end position="117"/>
    </location>
</feature>
<evidence type="ECO:0000313" key="4">
    <source>
        <dbReference type="Proteomes" id="UP000694853"/>
    </source>
</evidence>
<gene>
    <name evidence="5" type="primary">LOC113873871</name>
</gene>
<feature type="domain" description="Cupin type-1" evidence="3">
    <location>
        <begin position="141"/>
        <end position="277"/>
    </location>
</feature>
<dbReference type="SUPFAM" id="SSF51182">
    <property type="entry name" value="RmlC-like cupins"/>
    <property type="match status" value="2"/>
</dbReference>
<feature type="domain" description="Cupin type-1" evidence="3">
    <location>
        <begin position="316"/>
        <end position="481"/>
    </location>
</feature>
<feature type="compositionally biased region" description="Basic and acidic residues" evidence="1">
    <location>
        <begin position="78"/>
        <end position="97"/>
    </location>
</feature>
<feature type="chain" id="PRO_5034175171" evidence="2">
    <location>
        <begin position="38"/>
        <end position="506"/>
    </location>
</feature>
<keyword evidence="2" id="KW-0732">Signal</keyword>
<protein>
    <submittedName>
        <fullName evidence="5">Sucrose-binding protein-like</fullName>
    </submittedName>
</protein>
<dbReference type="PANTHER" id="PTHR31189">
    <property type="entry name" value="OS03G0336100 PROTEIN-RELATED"/>
    <property type="match status" value="1"/>
</dbReference>
<dbReference type="RefSeq" id="XP_027368019.1">
    <property type="nucleotide sequence ID" value="XM_027512218.1"/>
</dbReference>
<reference evidence="5" key="2">
    <citation type="submission" date="2025-08" db="UniProtKB">
        <authorList>
            <consortium name="RefSeq"/>
        </authorList>
    </citation>
    <scope>IDENTIFICATION</scope>
    <source>
        <tissue evidence="5">Young leaves</tissue>
    </source>
</reference>
<dbReference type="InterPro" id="IPR050253">
    <property type="entry name" value="Seed_Storage-Functional"/>
</dbReference>
<keyword evidence="4" id="KW-1185">Reference proteome</keyword>
<evidence type="ECO:0000256" key="1">
    <source>
        <dbReference type="SAM" id="MobiDB-lite"/>
    </source>
</evidence>
<sequence>CYRTHHTIAMKLKLSLPIFFFLFFFLVLTLFSNLATCQEEETDPELQTCKHQCRQQQQYSEEDKRTCMRRCDEYYETKQEREREKEKEKEQEMEEKQTHHHHHHHGKEEEKEEEEEEIPYVFEEEDFDTIHAAEGTIDVLKKFTRKSKLLQGIENFRLSFIKTRSHAFVTPRHFDSEIVLVNVVGRATIGLVMEDKTEKVNLEPGDFLRIPAGTPVYIVNRDWNDLLSLILFHIPVSTPGHFEEFFGLGGRDPESVLTAFSWEVLEAALKTPRQKLEKLFDQQNEGSIFTISGEEVQAMSPKKSFWPFGIQSKTPFNIFSKDPIFSNQYGSLIEVGPSDKKSELEGLNLMITFTKIIKGSMSTILYNSHATKIAVVIDGEGKFEMACPHVSSSHTRSKHQKTSPSYHKISAKLKPATVFVVPAGHPFVTIASKKNDLKIICFEVHAEGNHKLTFAGKNNIVSALDKTAKELAFNYPAEKVDEIFNRNEQFFFPFEEETKENGHADA</sequence>
<dbReference type="CDD" id="cd02245">
    <property type="entry name" value="cupin_7S_vicilin-like_C"/>
    <property type="match status" value="1"/>
</dbReference>
<dbReference type="KEGG" id="aprc:113873871"/>
<reference evidence="4" key="1">
    <citation type="journal article" date="2019" name="Toxins">
        <title>Detection of Abrin-Like and Prepropulchellin-Like Toxin Genes and Transcripts Using Whole Genome Sequencing and Full-Length Transcript Sequencing of Abrus precatorius.</title>
        <authorList>
            <person name="Hovde B.T."/>
            <person name="Daligault H.E."/>
            <person name="Hanschen E.R."/>
            <person name="Kunde Y.A."/>
            <person name="Johnson M.B."/>
            <person name="Starkenburg S.R."/>
            <person name="Johnson S.L."/>
        </authorList>
    </citation>
    <scope>NUCLEOTIDE SEQUENCE [LARGE SCALE GENOMIC DNA]</scope>
</reference>
<dbReference type="GeneID" id="113873871"/>
<feature type="non-terminal residue" evidence="5">
    <location>
        <position position="1"/>
    </location>
</feature>
<evidence type="ECO:0000256" key="2">
    <source>
        <dbReference type="SAM" id="SignalP"/>
    </source>
</evidence>
<feature type="signal peptide" evidence="2">
    <location>
        <begin position="1"/>
        <end position="37"/>
    </location>
</feature>
<dbReference type="InterPro" id="IPR006045">
    <property type="entry name" value="Cupin_1"/>
</dbReference>
<organism evidence="4 5">
    <name type="scientific">Abrus precatorius</name>
    <name type="common">Indian licorice</name>
    <name type="synonym">Glycine abrus</name>
    <dbReference type="NCBI Taxonomy" id="3816"/>
    <lineage>
        <taxon>Eukaryota</taxon>
        <taxon>Viridiplantae</taxon>
        <taxon>Streptophyta</taxon>
        <taxon>Embryophyta</taxon>
        <taxon>Tracheophyta</taxon>
        <taxon>Spermatophyta</taxon>
        <taxon>Magnoliopsida</taxon>
        <taxon>eudicotyledons</taxon>
        <taxon>Gunneridae</taxon>
        <taxon>Pentapetalae</taxon>
        <taxon>rosids</taxon>
        <taxon>fabids</taxon>
        <taxon>Fabales</taxon>
        <taxon>Fabaceae</taxon>
        <taxon>Papilionoideae</taxon>
        <taxon>50 kb inversion clade</taxon>
        <taxon>NPAAA clade</taxon>
        <taxon>indigoferoid/millettioid clade</taxon>
        <taxon>Abreae</taxon>
        <taxon>Abrus</taxon>
    </lineage>
</organism>
<dbReference type="SMART" id="SM00835">
    <property type="entry name" value="Cupin_1"/>
    <property type="match status" value="2"/>
</dbReference>
<name>A0A8B8MLA6_ABRPR</name>
<dbReference type="PANTHER" id="PTHR31189:SF13">
    <property type="entry name" value="CUPINCIN"/>
    <property type="match status" value="1"/>
</dbReference>
<dbReference type="InterPro" id="IPR011051">
    <property type="entry name" value="RmlC_Cupin_sf"/>
</dbReference>